<dbReference type="EMBL" id="JAEAOA010000394">
    <property type="protein sequence ID" value="KAK3576708.1"/>
    <property type="molecule type" value="Genomic_DNA"/>
</dbReference>
<reference evidence="2" key="2">
    <citation type="journal article" date="2021" name="Genome Biol. Evol.">
        <title>Developing a high-quality reference genome for a parasitic bivalve with doubly uniparental inheritance (Bivalvia: Unionida).</title>
        <authorList>
            <person name="Smith C.H."/>
        </authorList>
    </citation>
    <scope>NUCLEOTIDE SEQUENCE</scope>
    <source>
        <strain evidence="2">CHS0354</strain>
        <tissue evidence="2">Mantle</tissue>
    </source>
</reference>
<gene>
    <name evidence="2" type="ORF">CHS0354_005542</name>
</gene>
<keyword evidence="3" id="KW-1185">Reference proteome</keyword>
<organism evidence="2 3">
    <name type="scientific">Potamilus streckersoni</name>
    <dbReference type="NCBI Taxonomy" id="2493646"/>
    <lineage>
        <taxon>Eukaryota</taxon>
        <taxon>Metazoa</taxon>
        <taxon>Spiralia</taxon>
        <taxon>Lophotrochozoa</taxon>
        <taxon>Mollusca</taxon>
        <taxon>Bivalvia</taxon>
        <taxon>Autobranchia</taxon>
        <taxon>Heteroconchia</taxon>
        <taxon>Palaeoheterodonta</taxon>
        <taxon>Unionida</taxon>
        <taxon>Unionoidea</taxon>
        <taxon>Unionidae</taxon>
        <taxon>Ambleminae</taxon>
        <taxon>Lampsilini</taxon>
        <taxon>Potamilus</taxon>
    </lineage>
</organism>
<proteinExistence type="predicted"/>
<sequence length="173" mass="20378">MEKYERLTGNKAKYPKSNHDLEELEKEIHSRKSQPVDKEPDKITRHQKALKLVNDYEKAFGKKPKYTKSNTKLMQIQNEFELDKKSKLKIKQILSSFSGFSKTYQIEIETEPLENLIKSAIDYILIKEPRIKIIVELRVTFIHAVDSDKFTLPYIKPDPKIVYAYDEKNVKNC</sequence>
<feature type="compositionally biased region" description="Basic and acidic residues" evidence="1">
    <location>
        <begin position="17"/>
        <end position="44"/>
    </location>
</feature>
<comment type="caution">
    <text evidence="2">The sequence shown here is derived from an EMBL/GenBank/DDBJ whole genome shotgun (WGS) entry which is preliminary data.</text>
</comment>
<evidence type="ECO:0000313" key="2">
    <source>
        <dbReference type="EMBL" id="KAK3576708.1"/>
    </source>
</evidence>
<feature type="region of interest" description="Disordered" evidence="1">
    <location>
        <begin position="1"/>
        <end position="44"/>
    </location>
</feature>
<evidence type="ECO:0000256" key="1">
    <source>
        <dbReference type="SAM" id="MobiDB-lite"/>
    </source>
</evidence>
<protein>
    <submittedName>
        <fullName evidence="2">Uncharacterized protein</fullName>
    </submittedName>
</protein>
<dbReference type="Proteomes" id="UP001195483">
    <property type="component" value="Unassembled WGS sequence"/>
</dbReference>
<dbReference type="AlphaFoldDB" id="A0AAE0RNN1"/>
<accession>A0AAE0RNN1</accession>
<evidence type="ECO:0000313" key="3">
    <source>
        <dbReference type="Proteomes" id="UP001195483"/>
    </source>
</evidence>
<name>A0AAE0RNN1_9BIVA</name>
<reference evidence="2" key="1">
    <citation type="journal article" date="2021" name="Genome Biol. Evol.">
        <title>A High-Quality Reference Genome for a Parasitic Bivalve with Doubly Uniparental Inheritance (Bivalvia: Unionida).</title>
        <authorList>
            <person name="Smith C.H."/>
        </authorList>
    </citation>
    <scope>NUCLEOTIDE SEQUENCE</scope>
    <source>
        <strain evidence="2">CHS0354</strain>
    </source>
</reference>
<reference evidence="2" key="3">
    <citation type="submission" date="2023-05" db="EMBL/GenBank/DDBJ databases">
        <authorList>
            <person name="Smith C.H."/>
        </authorList>
    </citation>
    <scope>NUCLEOTIDE SEQUENCE</scope>
    <source>
        <strain evidence="2">CHS0354</strain>
        <tissue evidence="2">Mantle</tissue>
    </source>
</reference>